<gene>
    <name evidence="2" type="ORF">A2934_00695</name>
</gene>
<reference evidence="2 3" key="1">
    <citation type="journal article" date="2016" name="Nat. Commun.">
        <title>Thousands of microbial genomes shed light on interconnected biogeochemical processes in an aquifer system.</title>
        <authorList>
            <person name="Anantharaman K."/>
            <person name="Brown C.T."/>
            <person name="Hug L.A."/>
            <person name="Sharon I."/>
            <person name="Castelle C.J."/>
            <person name="Probst A.J."/>
            <person name="Thomas B.C."/>
            <person name="Singh A."/>
            <person name="Wilkins M.J."/>
            <person name="Karaoz U."/>
            <person name="Brodie E.L."/>
            <person name="Williams K.H."/>
            <person name="Hubbard S.S."/>
            <person name="Banfield J.F."/>
        </authorList>
    </citation>
    <scope>NUCLEOTIDE SEQUENCE [LARGE SCALE GENOMIC DNA]</scope>
</reference>
<organism evidence="2 3">
    <name type="scientific">Candidatus Sungbacteria bacterium RIFCSPLOWO2_01_FULL_47_10</name>
    <dbReference type="NCBI Taxonomy" id="1802276"/>
    <lineage>
        <taxon>Bacteria</taxon>
        <taxon>Candidatus Sungiibacteriota</taxon>
    </lineage>
</organism>
<protein>
    <submittedName>
        <fullName evidence="2">Uncharacterized protein</fullName>
    </submittedName>
</protein>
<evidence type="ECO:0000256" key="1">
    <source>
        <dbReference type="SAM" id="Phobius"/>
    </source>
</evidence>
<dbReference type="AlphaFoldDB" id="A0A1G2L6L3"/>
<evidence type="ECO:0000313" key="3">
    <source>
        <dbReference type="Proteomes" id="UP000177982"/>
    </source>
</evidence>
<comment type="caution">
    <text evidence="2">The sequence shown here is derived from an EMBL/GenBank/DDBJ whole genome shotgun (WGS) entry which is preliminary data.</text>
</comment>
<keyword evidence="1" id="KW-0812">Transmembrane</keyword>
<evidence type="ECO:0000313" key="2">
    <source>
        <dbReference type="EMBL" id="OHA06379.1"/>
    </source>
</evidence>
<name>A0A1G2L6L3_9BACT</name>
<proteinExistence type="predicted"/>
<accession>A0A1G2L6L3</accession>
<feature type="transmembrane region" description="Helical" evidence="1">
    <location>
        <begin position="44"/>
        <end position="62"/>
    </location>
</feature>
<dbReference type="Proteomes" id="UP000177982">
    <property type="component" value="Unassembled WGS sequence"/>
</dbReference>
<dbReference type="EMBL" id="MHQO01000033">
    <property type="protein sequence ID" value="OHA06379.1"/>
    <property type="molecule type" value="Genomic_DNA"/>
</dbReference>
<keyword evidence="1" id="KW-1133">Transmembrane helix</keyword>
<keyword evidence="1" id="KW-0472">Membrane</keyword>
<sequence length="77" mass="8627">MKTFFAVAGLIFFLFPAALSLLSFFNIMPRTDGNVMIRVDVKIWFLSMAVSGLLSAIARMIAKAERRDKQNKNGESL</sequence>